<name>A0A6G1ECD0_9ORYZ</name>
<dbReference type="AlphaFoldDB" id="A0A6G1ECD0"/>
<sequence>MVEDDLHAMRQNKGESLRDYVTMVKHQQFNECCNTIPKITDASIIRVFKSGVRDRNMIQELATKKITTAMKLFEIVERYARVNEAI</sequence>
<reference evidence="1 2" key="1">
    <citation type="submission" date="2019-11" db="EMBL/GenBank/DDBJ databases">
        <title>Whole genome sequence of Oryza granulata.</title>
        <authorList>
            <person name="Li W."/>
        </authorList>
    </citation>
    <scope>NUCLEOTIDE SEQUENCE [LARGE SCALE GENOMIC DNA]</scope>
    <source>
        <strain evidence="2">cv. Menghai</strain>
        <tissue evidence="1">Leaf</tissue>
    </source>
</reference>
<accession>A0A6G1ECD0</accession>
<dbReference type="OrthoDB" id="1740536at2759"/>
<organism evidence="1 2">
    <name type="scientific">Oryza meyeriana var. granulata</name>
    <dbReference type="NCBI Taxonomy" id="110450"/>
    <lineage>
        <taxon>Eukaryota</taxon>
        <taxon>Viridiplantae</taxon>
        <taxon>Streptophyta</taxon>
        <taxon>Embryophyta</taxon>
        <taxon>Tracheophyta</taxon>
        <taxon>Spermatophyta</taxon>
        <taxon>Magnoliopsida</taxon>
        <taxon>Liliopsida</taxon>
        <taxon>Poales</taxon>
        <taxon>Poaceae</taxon>
        <taxon>BOP clade</taxon>
        <taxon>Oryzoideae</taxon>
        <taxon>Oryzeae</taxon>
        <taxon>Oryzinae</taxon>
        <taxon>Oryza</taxon>
        <taxon>Oryza meyeriana</taxon>
    </lineage>
</organism>
<dbReference type="EMBL" id="SPHZ02000004">
    <property type="protein sequence ID" value="KAF0922438.1"/>
    <property type="molecule type" value="Genomic_DNA"/>
</dbReference>
<evidence type="ECO:0000313" key="1">
    <source>
        <dbReference type="EMBL" id="KAF0922438.1"/>
    </source>
</evidence>
<comment type="caution">
    <text evidence="1">The sequence shown here is derived from an EMBL/GenBank/DDBJ whole genome shotgun (WGS) entry which is preliminary data.</text>
</comment>
<evidence type="ECO:0000313" key="2">
    <source>
        <dbReference type="Proteomes" id="UP000479710"/>
    </source>
</evidence>
<proteinExistence type="predicted"/>
<keyword evidence="2" id="KW-1185">Reference proteome</keyword>
<dbReference type="Proteomes" id="UP000479710">
    <property type="component" value="Unassembled WGS sequence"/>
</dbReference>
<evidence type="ECO:0008006" key="3">
    <source>
        <dbReference type="Google" id="ProtNLM"/>
    </source>
</evidence>
<protein>
    <recommendedName>
        <fullName evidence="3">Retrotransposon gag domain-containing protein</fullName>
    </recommendedName>
</protein>
<gene>
    <name evidence="1" type="ORF">E2562_035803</name>
</gene>